<dbReference type="InParanoid" id="A0A136IYG9"/>
<protein>
    <submittedName>
        <fullName evidence="2">Uncharacterized protein</fullName>
    </submittedName>
</protein>
<keyword evidence="3" id="KW-1185">Reference proteome</keyword>
<organism evidence="2 3">
    <name type="scientific">Microdochium bolleyi</name>
    <dbReference type="NCBI Taxonomy" id="196109"/>
    <lineage>
        <taxon>Eukaryota</taxon>
        <taxon>Fungi</taxon>
        <taxon>Dikarya</taxon>
        <taxon>Ascomycota</taxon>
        <taxon>Pezizomycotina</taxon>
        <taxon>Sordariomycetes</taxon>
        <taxon>Xylariomycetidae</taxon>
        <taxon>Xylariales</taxon>
        <taxon>Microdochiaceae</taxon>
        <taxon>Microdochium</taxon>
    </lineage>
</organism>
<dbReference type="EMBL" id="KQ964254">
    <property type="protein sequence ID" value="KXJ89951.1"/>
    <property type="molecule type" value="Genomic_DNA"/>
</dbReference>
<evidence type="ECO:0000313" key="2">
    <source>
        <dbReference type="EMBL" id="KXJ89951.1"/>
    </source>
</evidence>
<dbReference type="Proteomes" id="UP000070501">
    <property type="component" value="Unassembled WGS sequence"/>
</dbReference>
<accession>A0A136IYG9</accession>
<sequence>GAAPLKFASGAGYTLHGDFINGWLPEAARNMLKANSKRDFAGVDGPAGKAGAGSVCGAKNARDADPTRGTSEYQKSVELTAAGRV</sequence>
<dbReference type="AlphaFoldDB" id="A0A136IYG9"/>
<dbReference type="STRING" id="196109.A0A136IYG9"/>
<feature type="non-terminal residue" evidence="2">
    <location>
        <position position="1"/>
    </location>
</feature>
<evidence type="ECO:0000256" key="1">
    <source>
        <dbReference type="SAM" id="MobiDB-lite"/>
    </source>
</evidence>
<evidence type="ECO:0000313" key="3">
    <source>
        <dbReference type="Proteomes" id="UP000070501"/>
    </source>
</evidence>
<proteinExistence type="predicted"/>
<name>A0A136IYG9_9PEZI</name>
<feature type="region of interest" description="Disordered" evidence="1">
    <location>
        <begin position="49"/>
        <end position="85"/>
    </location>
</feature>
<dbReference type="OrthoDB" id="74764at2759"/>
<gene>
    <name evidence="2" type="ORF">Micbo1qcDRAFT_206214</name>
</gene>
<reference evidence="3" key="1">
    <citation type="submission" date="2016-02" db="EMBL/GenBank/DDBJ databases">
        <title>Draft genome sequence of Microdochium bolleyi, a fungal endophyte of beachgrass.</title>
        <authorList>
            <consortium name="DOE Joint Genome Institute"/>
            <person name="David A.S."/>
            <person name="May G."/>
            <person name="Haridas S."/>
            <person name="Lim J."/>
            <person name="Wang M."/>
            <person name="Labutti K."/>
            <person name="Lipzen A."/>
            <person name="Barry K."/>
            <person name="Grigoriev I.V."/>
        </authorList>
    </citation>
    <scope>NUCLEOTIDE SEQUENCE [LARGE SCALE GENOMIC DNA]</scope>
    <source>
        <strain evidence="3">J235TASD1</strain>
    </source>
</reference>